<organism evidence="1 2">
    <name type="scientific">Streptomyces phaeochromogenes</name>
    <dbReference type="NCBI Taxonomy" id="1923"/>
    <lineage>
        <taxon>Bacteria</taxon>
        <taxon>Bacillati</taxon>
        <taxon>Actinomycetota</taxon>
        <taxon>Actinomycetes</taxon>
        <taxon>Kitasatosporales</taxon>
        <taxon>Streptomycetaceae</taxon>
        <taxon>Streptomyces</taxon>
        <taxon>Streptomyces phaeochromogenes group</taxon>
    </lineage>
</organism>
<evidence type="ECO:0000313" key="2">
    <source>
        <dbReference type="Proteomes" id="UP001340816"/>
    </source>
</evidence>
<dbReference type="Proteomes" id="UP001340816">
    <property type="component" value="Chromosome"/>
</dbReference>
<sequence>MHTGRCHEQQFSVRRAIAVTDVRWFGRESRTAEEFALQGVQRGVQVGYDPQAVRASLVSEALPEQLARIGSRDKYLYVSGGGLMAFGEQGDQ</sequence>
<gene>
    <name evidence="1" type="ORF">OHB35_14045</name>
</gene>
<proteinExistence type="predicted"/>
<dbReference type="RefSeq" id="WP_326758922.1">
    <property type="nucleotide sequence ID" value="NZ_CP109135.1"/>
</dbReference>
<accession>A0ABZ1H6V5</accession>
<keyword evidence="2" id="KW-1185">Reference proteome</keyword>
<protein>
    <submittedName>
        <fullName evidence="1">Uncharacterized protein</fullName>
    </submittedName>
</protein>
<name>A0ABZ1H6V5_STRPH</name>
<dbReference type="EMBL" id="CP109135">
    <property type="protein sequence ID" value="WSD14272.1"/>
    <property type="molecule type" value="Genomic_DNA"/>
</dbReference>
<evidence type="ECO:0000313" key="1">
    <source>
        <dbReference type="EMBL" id="WSD14272.1"/>
    </source>
</evidence>
<reference evidence="1 2" key="1">
    <citation type="submission" date="2022-10" db="EMBL/GenBank/DDBJ databases">
        <title>The complete genomes of actinobacterial strains from the NBC collection.</title>
        <authorList>
            <person name="Joergensen T.S."/>
            <person name="Alvarez Arevalo M."/>
            <person name="Sterndorff E.B."/>
            <person name="Faurdal D."/>
            <person name="Vuksanovic O."/>
            <person name="Mourched A.-S."/>
            <person name="Charusanti P."/>
            <person name="Shaw S."/>
            <person name="Blin K."/>
            <person name="Weber T."/>
        </authorList>
    </citation>
    <scope>NUCLEOTIDE SEQUENCE [LARGE SCALE GENOMIC DNA]</scope>
    <source>
        <strain evidence="1 2">NBC 01752</strain>
    </source>
</reference>